<keyword evidence="2" id="KW-0812">Transmembrane</keyword>
<reference evidence="3 4" key="1">
    <citation type="submission" date="2017-04" db="EMBL/GenBank/DDBJ databases">
        <title>Comparative genome analysis of Subtercola boreus.</title>
        <authorList>
            <person name="Cho Y.-J."/>
            <person name="Cho A."/>
            <person name="Kim O.-S."/>
            <person name="Lee J.-I."/>
        </authorList>
    </citation>
    <scope>NUCLEOTIDE SEQUENCE [LARGE SCALE GENOMIC DNA]</scope>
    <source>
        <strain evidence="3 4">K300</strain>
    </source>
</reference>
<evidence type="ECO:0008006" key="5">
    <source>
        <dbReference type="Google" id="ProtNLM"/>
    </source>
</evidence>
<protein>
    <recommendedName>
        <fullName evidence="5">Histidinol dehydrogenase</fullName>
    </recommendedName>
</protein>
<organism evidence="3 4">
    <name type="scientific">Subtercola boreus</name>
    <dbReference type="NCBI Taxonomy" id="120213"/>
    <lineage>
        <taxon>Bacteria</taxon>
        <taxon>Bacillati</taxon>
        <taxon>Actinomycetota</taxon>
        <taxon>Actinomycetes</taxon>
        <taxon>Micrococcales</taxon>
        <taxon>Microbacteriaceae</taxon>
        <taxon>Subtercola</taxon>
    </lineage>
</organism>
<feature type="transmembrane region" description="Helical" evidence="2">
    <location>
        <begin position="98"/>
        <end position="119"/>
    </location>
</feature>
<evidence type="ECO:0000313" key="4">
    <source>
        <dbReference type="Proteomes" id="UP000256486"/>
    </source>
</evidence>
<sequence length="177" mass="18283">MSDVHAPAAPAAREPAADQPAPDQPAADQPVGESVVVRIASWVIGLLLGVVFGMLGTVVHQSTISFFGLFDLPIGLILAIAAVICLLVGLRLILPSRLIAFLAALGLVGIVAVLTLPSPGGSILVPADEHGYGYTWTFAPTVIALVVLAWPRLARRQRSGHPEPVPSSQAVPPSDAA</sequence>
<comment type="caution">
    <text evidence="3">The sequence shown here is derived from an EMBL/GenBank/DDBJ whole genome shotgun (WGS) entry which is preliminary data.</text>
</comment>
<feature type="transmembrane region" description="Helical" evidence="2">
    <location>
        <begin position="72"/>
        <end position="93"/>
    </location>
</feature>
<keyword evidence="2" id="KW-0472">Membrane</keyword>
<name>A0A3E0VJ31_9MICO</name>
<dbReference type="EMBL" id="NBWZ01000001">
    <property type="protein sequence ID" value="RFA09721.1"/>
    <property type="molecule type" value="Genomic_DNA"/>
</dbReference>
<gene>
    <name evidence="3" type="ORF">B7R54_11255</name>
</gene>
<keyword evidence="2" id="KW-1133">Transmembrane helix</keyword>
<dbReference type="Proteomes" id="UP000256486">
    <property type="component" value="Unassembled WGS sequence"/>
</dbReference>
<dbReference type="AlphaFoldDB" id="A0A3E0VJ31"/>
<dbReference type="RefSeq" id="WP_116415123.1">
    <property type="nucleotide sequence ID" value="NZ_NBWZ01000001.1"/>
</dbReference>
<evidence type="ECO:0000256" key="1">
    <source>
        <dbReference type="SAM" id="MobiDB-lite"/>
    </source>
</evidence>
<evidence type="ECO:0000313" key="3">
    <source>
        <dbReference type="EMBL" id="RFA09721.1"/>
    </source>
</evidence>
<accession>A0A3E0VJ31</accession>
<dbReference type="OrthoDB" id="3514174at2"/>
<feature type="transmembrane region" description="Helical" evidence="2">
    <location>
        <begin position="39"/>
        <end position="60"/>
    </location>
</feature>
<evidence type="ECO:0000256" key="2">
    <source>
        <dbReference type="SAM" id="Phobius"/>
    </source>
</evidence>
<feature type="region of interest" description="Disordered" evidence="1">
    <location>
        <begin position="1"/>
        <end position="29"/>
    </location>
</feature>
<feature type="transmembrane region" description="Helical" evidence="2">
    <location>
        <begin position="131"/>
        <end position="150"/>
    </location>
</feature>
<proteinExistence type="predicted"/>
<keyword evidence="4" id="KW-1185">Reference proteome</keyword>
<feature type="region of interest" description="Disordered" evidence="1">
    <location>
        <begin position="158"/>
        <end position="177"/>
    </location>
</feature>